<dbReference type="GO" id="GO:0015171">
    <property type="term" value="F:amino acid transmembrane transporter activity"/>
    <property type="evidence" value="ECO:0007669"/>
    <property type="project" value="TreeGrafter"/>
</dbReference>
<feature type="transmembrane region" description="Helical" evidence="6">
    <location>
        <begin position="72"/>
        <end position="92"/>
    </location>
</feature>
<organism evidence="7 8">
    <name type="scientific">Advenella kashmirensis</name>
    <dbReference type="NCBI Taxonomy" id="310575"/>
    <lineage>
        <taxon>Bacteria</taxon>
        <taxon>Pseudomonadati</taxon>
        <taxon>Pseudomonadota</taxon>
        <taxon>Betaproteobacteria</taxon>
        <taxon>Burkholderiales</taxon>
        <taxon>Alcaligenaceae</taxon>
    </lineage>
</organism>
<evidence type="ECO:0000256" key="2">
    <source>
        <dbReference type="ARBA" id="ARBA00022475"/>
    </source>
</evidence>
<dbReference type="InterPro" id="IPR001123">
    <property type="entry name" value="LeuE-type"/>
</dbReference>
<dbReference type="PANTHER" id="PTHR30086">
    <property type="entry name" value="ARGININE EXPORTER PROTEIN ARGO"/>
    <property type="match status" value="1"/>
</dbReference>
<evidence type="ECO:0000256" key="4">
    <source>
        <dbReference type="ARBA" id="ARBA00022989"/>
    </source>
</evidence>
<evidence type="ECO:0000256" key="6">
    <source>
        <dbReference type="SAM" id="Phobius"/>
    </source>
</evidence>
<sequence length="209" mass="22663">MISVDTAFVFAGIACLLALSPGPDNLFVLFQSMFWGWRAGFMITLGLCTGLLWHTFIVTIGVAALIAASQTAFLVLKLVGAAYLLYMAWQAWRAPPVFASGETAPSRRSDLQFYRRGILMSATNPKLSIFFLAFLPQFARPEAGSVTLQLLMLSAIFIVCALLVFNLVAAFSSFVGRYLKQSALAQHVLNKLAAVIFVGLAVKLATSSK</sequence>
<dbReference type="Proteomes" id="UP000264036">
    <property type="component" value="Unassembled WGS sequence"/>
</dbReference>
<comment type="subcellular location">
    <subcellularLocation>
        <location evidence="1">Cell membrane</location>
        <topology evidence="1">Multi-pass membrane protein</topology>
    </subcellularLocation>
</comment>
<comment type="caution">
    <text evidence="7">The sequence shown here is derived from an EMBL/GenBank/DDBJ whole genome shotgun (WGS) entry which is preliminary data.</text>
</comment>
<evidence type="ECO:0000256" key="5">
    <source>
        <dbReference type="ARBA" id="ARBA00023136"/>
    </source>
</evidence>
<feature type="transmembrane region" description="Helical" evidence="6">
    <location>
        <begin position="6"/>
        <end position="30"/>
    </location>
</feature>
<reference evidence="7 8" key="1">
    <citation type="journal article" date="2018" name="Nat. Biotechnol.">
        <title>A standardized bacterial taxonomy based on genome phylogeny substantially revises the tree of life.</title>
        <authorList>
            <person name="Parks D.H."/>
            <person name="Chuvochina M."/>
            <person name="Waite D.W."/>
            <person name="Rinke C."/>
            <person name="Skarshewski A."/>
            <person name="Chaumeil P.A."/>
            <person name="Hugenholtz P."/>
        </authorList>
    </citation>
    <scope>NUCLEOTIDE SEQUENCE [LARGE SCALE GENOMIC DNA]</scope>
    <source>
        <strain evidence="7">UBA10707</strain>
    </source>
</reference>
<dbReference type="PANTHER" id="PTHR30086:SF20">
    <property type="entry name" value="ARGININE EXPORTER PROTEIN ARGO-RELATED"/>
    <property type="match status" value="1"/>
</dbReference>
<feature type="transmembrane region" description="Helical" evidence="6">
    <location>
        <begin position="42"/>
        <end position="66"/>
    </location>
</feature>
<evidence type="ECO:0000313" key="7">
    <source>
        <dbReference type="EMBL" id="HBP31536.1"/>
    </source>
</evidence>
<feature type="transmembrane region" description="Helical" evidence="6">
    <location>
        <begin position="155"/>
        <end position="176"/>
    </location>
</feature>
<dbReference type="AlphaFoldDB" id="A0A356LKN5"/>
<dbReference type="Pfam" id="PF01810">
    <property type="entry name" value="LysE"/>
    <property type="match status" value="1"/>
</dbReference>
<protein>
    <submittedName>
        <fullName evidence="7">Threonine transporter RhtB</fullName>
    </submittedName>
</protein>
<dbReference type="PIRSF" id="PIRSF006324">
    <property type="entry name" value="LeuE"/>
    <property type="match status" value="1"/>
</dbReference>
<dbReference type="EMBL" id="DOEK01000040">
    <property type="protein sequence ID" value="HBP31536.1"/>
    <property type="molecule type" value="Genomic_DNA"/>
</dbReference>
<accession>A0A356LKN5</accession>
<gene>
    <name evidence="7" type="ORF">DD666_19265</name>
</gene>
<keyword evidence="2" id="KW-1003">Cell membrane</keyword>
<evidence type="ECO:0000256" key="1">
    <source>
        <dbReference type="ARBA" id="ARBA00004651"/>
    </source>
</evidence>
<dbReference type="GO" id="GO:0005886">
    <property type="term" value="C:plasma membrane"/>
    <property type="evidence" value="ECO:0007669"/>
    <property type="project" value="UniProtKB-SubCell"/>
</dbReference>
<name>A0A356LKN5_9BURK</name>
<evidence type="ECO:0000256" key="3">
    <source>
        <dbReference type="ARBA" id="ARBA00022692"/>
    </source>
</evidence>
<feature type="transmembrane region" description="Helical" evidence="6">
    <location>
        <begin position="188"/>
        <end position="206"/>
    </location>
</feature>
<keyword evidence="5 6" id="KW-0472">Membrane</keyword>
<keyword evidence="4 6" id="KW-1133">Transmembrane helix</keyword>
<proteinExistence type="predicted"/>
<keyword evidence="3 6" id="KW-0812">Transmembrane</keyword>
<evidence type="ECO:0000313" key="8">
    <source>
        <dbReference type="Proteomes" id="UP000264036"/>
    </source>
</evidence>